<sequence>MGKMEKRAATGWGLGGLGFGREGGNWGRDDGEGRNWGQRRGMGGAGAVMRRKGRGGRWGGDGAGQPTVGRGGLRR</sequence>
<reference evidence="2" key="1">
    <citation type="submission" date="2020-06" db="EMBL/GenBank/DDBJ databases">
        <authorList>
            <person name="Li T."/>
            <person name="Hu X."/>
            <person name="Zhang T."/>
            <person name="Song X."/>
            <person name="Zhang H."/>
            <person name="Dai N."/>
            <person name="Sheng W."/>
            <person name="Hou X."/>
            <person name="Wei L."/>
        </authorList>
    </citation>
    <scope>NUCLEOTIDE SEQUENCE</scope>
    <source>
        <strain evidence="2">G02</strain>
        <tissue evidence="2">Leaf</tissue>
    </source>
</reference>
<dbReference type="AlphaFoldDB" id="A0AAW2W0M2"/>
<dbReference type="EMBL" id="JACGWJ010000002">
    <property type="protein sequence ID" value="KAL0434898.1"/>
    <property type="molecule type" value="Genomic_DNA"/>
</dbReference>
<evidence type="ECO:0000256" key="1">
    <source>
        <dbReference type="SAM" id="MobiDB-lite"/>
    </source>
</evidence>
<evidence type="ECO:0000313" key="2">
    <source>
        <dbReference type="EMBL" id="KAL0434898.1"/>
    </source>
</evidence>
<comment type="caution">
    <text evidence="2">The sequence shown here is derived from an EMBL/GenBank/DDBJ whole genome shotgun (WGS) entry which is preliminary data.</text>
</comment>
<accession>A0AAW2W0M2</accession>
<proteinExistence type="predicted"/>
<protein>
    <submittedName>
        <fullName evidence="2">Uncharacterized protein</fullName>
    </submittedName>
</protein>
<organism evidence="2">
    <name type="scientific">Sesamum radiatum</name>
    <name type="common">Black benniseed</name>
    <dbReference type="NCBI Taxonomy" id="300843"/>
    <lineage>
        <taxon>Eukaryota</taxon>
        <taxon>Viridiplantae</taxon>
        <taxon>Streptophyta</taxon>
        <taxon>Embryophyta</taxon>
        <taxon>Tracheophyta</taxon>
        <taxon>Spermatophyta</taxon>
        <taxon>Magnoliopsida</taxon>
        <taxon>eudicotyledons</taxon>
        <taxon>Gunneridae</taxon>
        <taxon>Pentapetalae</taxon>
        <taxon>asterids</taxon>
        <taxon>lamiids</taxon>
        <taxon>Lamiales</taxon>
        <taxon>Pedaliaceae</taxon>
        <taxon>Sesamum</taxon>
    </lineage>
</organism>
<reference evidence="2" key="2">
    <citation type="journal article" date="2024" name="Plant">
        <title>Genomic evolution and insights into agronomic trait innovations of Sesamum species.</title>
        <authorList>
            <person name="Miao H."/>
            <person name="Wang L."/>
            <person name="Qu L."/>
            <person name="Liu H."/>
            <person name="Sun Y."/>
            <person name="Le M."/>
            <person name="Wang Q."/>
            <person name="Wei S."/>
            <person name="Zheng Y."/>
            <person name="Lin W."/>
            <person name="Duan Y."/>
            <person name="Cao H."/>
            <person name="Xiong S."/>
            <person name="Wang X."/>
            <person name="Wei L."/>
            <person name="Li C."/>
            <person name="Ma Q."/>
            <person name="Ju M."/>
            <person name="Zhao R."/>
            <person name="Li G."/>
            <person name="Mu C."/>
            <person name="Tian Q."/>
            <person name="Mei H."/>
            <person name="Zhang T."/>
            <person name="Gao T."/>
            <person name="Zhang H."/>
        </authorList>
    </citation>
    <scope>NUCLEOTIDE SEQUENCE</scope>
    <source>
        <strain evidence="2">G02</strain>
    </source>
</reference>
<name>A0AAW2W0M2_SESRA</name>
<feature type="compositionally biased region" description="Gly residues" evidence="1">
    <location>
        <begin position="12"/>
        <end position="26"/>
    </location>
</feature>
<feature type="region of interest" description="Disordered" evidence="1">
    <location>
        <begin position="1"/>
        <end position="75"/>
    </location>
</feature>
<gene>
    <name evidence="2" type="ORF">Sradi_0197700</name>
</gene>